<evidence type="ECO:0000313" key="1">
    <source>
        <dbReference type="EMBL" id="KKU69110.1"/>
    </source>
</evidence>
<evidence type="ECO:0000313" key="2">
    <source>
        <dbReference type="Proteomes" id="UP000034565"/>
    </source>
</evidence>
<organism evidence="1 2">
    <name type="scientific">Candidatus Amesbacteria bacterium GW2011_GWA1_47_20</name>
    <dbReference type="NCBI Taxonomy" id="1618354"/>
    <lineage>
        <taxon>Bacteria</taxon>
        <taxon>Candidatus Amesiibacteriota</taxon>
    </lineage>
</organism>
<proteinExistence type="predicted"/>
<comment type="caution">
    <text evidence="1">The sequence shown here is derived from an EMBL/GenBank/DDBJ whole genome shotgun (WGS) entry which is preliminary data.</text>
</comment>
<name>A0A0G1VGI2_9BACT</name>
<accession>A0A0G1VGI2</accession>
<dbReference type="Proteomes" id="UP000034565">
    <property type="component" value="Unassembled WGS sequence"/>
</dbReference>
<evidence type="ECO:0008006" key="3">
    <source>
        <dbReference type="Google" id="ProtNLM"/>
    </source>
</evidence>
<dbReference type="EMBL" id="LCOA01000014">
    <property type="protein sequence ID" value="KKU69110.1"/>
    <property type="molecule type" value="Genomic_DNA"/>
</dbReference>
<dbReference type="AlphaFoldDB" id="A0A0G1VGI2"/>
<reference evidence="1 2" key="1">
    <citation type="journal article" date="2015" name="Nature">
        <title>rRNA introns, odd ribosomes, and small enigmatic genomes across a large radiation of phyla.</title>
        <authorList>
            <person name="Brown C.T."/>
            <person name="Hug L.A."/>
            <person name="Thomas B.C."/>
            <person name="Sharon I."/>
            <person name="Castelle C.J."/>
            <person name="Singh A."/>
            <person name="Wilkins M.J."/>
            <person name="Williams K.H."/>
            <person name="Banfield J.F."/>
        </authorList>
    </citation>
    <scope>NUCLEOTIDE SEQUENCE [LARGE SCALE GENOMIC DNA]</scope>
</reference>
<gene>
    <name evidence="1" type="ORF">UX92_C0014G0001</name>
</gene>
<sequence length="42" mass="4550">MNTVKVLIEGYAKINPDGTWDATSTTTLIDTGQHKIIMDPGC</sequence>
<protein>
    <recommendedName>
        <fullName evidence="3">MBL fold metallo-hydrolase</fullName>
    </recommendedName>
</protein>
<feature type="non-terminal residue" evidence="1">
    <location>
        <position position="42"/>
    </location>
</feature>